<gene>
    <name evidence="2" type="ORF">LTR24_001705</name>
</gene>
<evidence type="ECO:0000313" key="2">
    <source>
        <dbReference type="EMBL" id="KAK5098600.1"/>
    </source>
</evidence>
<feature type="compositionally biased region" description="Polar residues" evidence="1">
    <location>
        <begin position="620"/>
        <end position="634"/>
    </location>
</feature>
<dbReference type="Proteomes" id="UP001345013">
    <property type="component" value="Unassembled WGS sequence"/>
</dbReference>
<dbReference type="EMBL" id="JAVRRG010000013">
    <property type="protein sequence ID" value="KAK5098600.1"/>
    <property type="molecule type" value="Genomic_DNA"/>
</dbReference>
<feature type="compositionally biased region" description="Polar residues" evidence="1">
    <location>
        <begin position="205"/>
        <end position="219"/>
    </location>
</feature>
<evidence type="ECO:0000313" key="3">
    <source>
        <dbReference type="Proteomes" id="UP001345013"/>
    </source>
</evidence>
<organism evidence="2 3">
    <name type="scientific">Lithohypha guttulata</name>
    <dbReference type="NCBI Taxonomy" id="1690604"/>
    <lineage>
        <taxon>Eukaryota</taxon>
        <taxon>Fungi</taxon>
        <taxon>Dikarya</taxon>
        <taxon>Ascomycota</taxon>
        <taxon>Pezizomycotina</taxon>
        <taxon>Eurotiomycetes</taxon>
        <taxon>Chaetothyriomycetidae</taxon>
        <taxon>Chaetothyriales</taxon>
        <taxon>Trichomeriaceae</taxon>
        <taxon>Lithohypha</taxon>
    </lineage>
</organism>
<reference evidence="2 3" key="1">
    <citation type="submission" date="2023-08" db="EMBL/GenBank/DDBJ databases">
        <title>Black Yeasts Isolated from many extreme environments.</title>
        <authorList>
            <person name="Coleine C."/>
            <person name="Stajich J.E."/>
            <person name="Selbmann L."/>
        </authorList>
    </citation>
    <scope>NUCLEOTIDE SEQUENCE [LARGE SCALE GENOMIC DNA]</scope>
    <source>
        <strain evidence="2 3">CCFEE 5885</strain>
    </source>
</reference>
<feature type="compositionally biased region" description="Basic residues" evidence="1">
    <location>
        <begin position="65"/>
        <end position="79"/>
    </location>
</feature>
<sequence length="815" mass="88546">METESHRTSLLSPDANHYPEPQADYGNSYGEDAEDSIQLSNGDTSPSRTSVRSTSSNIITSTVPHLKRKTRNKHMRQHLHSTQTTLSTPAPDTPLSRLIHQHAFPSKTSRPHLTRSNTAPSPPKRPPASRSSYGIQTTAGPPPSFDTRRTSSQERIWTLDRAKSLRMTSGAERLGPQQHAGVAESEDSSNIKHSSPAIPLPAHSSPDTADTQSVATPTNGDGVAMMDEPSEQGLRVSHSEHGSKASSESHKSEDLFLNIAKVDATRPSSSRGEKKRSRISLPFLSAGRPATSHGPEVVPFQNDSSVATPRAEFSSYYSKRSSLQLGQLRGVQQASQQDLTDAPGSDTYNLGSSTLYADALRPVQRLPTAHRSNRFVSESGFLLDKPKTGEQTESSTVSTTAPSTVWDELGDLKSRIRRLELTGKLPPSSAAAMSTADRPRTATTAATTISTSPKHNKDPKVTTQLQSTIEGIPSTVHPLMHEALGNAKAVVSHDVFQKLQATASDALQLASLTTFDGGSVRSSAASATERQTRRRVESLCRSLTELTIALSSEPTHRPISRDHHISPSIALRSRRYSQSNDSMPPVSTRVQSRLESRRVSNQLGHNNVRHVSPDVESPTALPQHSGSATRTTRISGALRTRRTQRYLDGANDEQEASPSVRPVSRAMTEIAARRTSRDHIARSREYTSIHPMPSKTDLVSTTTTPLPTFISRRKYPATVSAEASSPSESPLATRQSWGRISIVHQDNASTLGTASDVLQSNKSRRSLGFASRLGSSVGSRLRAAKSERVDSRSYKEMPMSGSDENVSIHNMSREQ</sequence>
<protein>
    <submittedName>
        <fullName evidence="2">Uncharacterized protein</fullName>
    </submittedName>
</protein>
<feature type="compositionally biased region" description="Low complexity" evidence="1">
    <location>
        <begin position="44"/>
        <end position="64"/>
    </location>
</feature>
<proteinExistence type="predicted"/>
<feature type="region of interest" description="Disordered" evidence="1">
    <location>
        <begin position="1"/>
        <end position="252"/>
    </location>
</feature>
<feature type="compositionally biased region" description="Basic and acidic residues" evidence="1">
    <location>
        <begin position="784"/>
        <end position="795"/>
    </location>
</feature>
<accession>A0ABR0KK21</accession>
<feature type="region of interest" description="Disordered" evidence="1">
    <location>
        <begin position="265"/>
        <end position="305"/>
    </location>
</feature>
<feature type="compositionally biased region" description="Polar residues" evidence="1">
    <location>
        <begin position="802"/>
        <end position="815"/>
    </location>
</feature>
<feature type="compositionally biased region" description="Low complexity" evidence="1">
    <location>
        <begin position="771"/>
        <end position="781"/>
    </location>
</feature>
<keyword evidence="3" id="KW-1185">Reference proteome</keyword>
<feature type="region of interest" description="Disordered" evidence="1">
    <location>
        <begin position="771"/>
        <end position="815"/>
    </location>
</feature>
<feature type="compositionally biased region" description="Basic and acidic residues" evidence="1">
    <location>
        <begin position="237"/>
        <end position="252"/>
    </location>
</feature>
<feature type="compositionally biased region" description="Basic and acidic residues" evidence="1">
    <location>
        <begin position="554"/>
        <end position="565"/>
    </location>
</feature>
<comment type="caution">
    <text evidence="2">The sequence shown here is derived from an EMBL/GenBank/DDBJ whole genome shotgun (WGS) entry which is preliminary data.</text>
</comment>
<feature type="region of interest" description="Disordered" evidence="1">
    <location>
        <begin position="553"/>
        <end position="637"/>
    </location>
</feature>
<name>A0ABR0KK21_9EURO</name>
<feature type="compositionally biased region" description="Polar residues" evidence="1">
    <location>
        <begin position="80"/>
        <end position="90"/>
    </location>
</feature>
<evidence type="ECO:0000256" key="1">
    <source>
        <dbReference type="SAM" id="MobiDB-lite"/>
    </source>
</evidence>
<feature type="compositionally biased region" description="Basic and acidic residues" evidence="1">
    <location>
        <begin position="146"/>
        <end position="163"/>
    </location>
</feature>